<sequence length="2009" mass="219343">MNRAKQYLKKYNRIAILVLLTTAILLLINPLASATSIQKFSIDGRTYGAGDSMRVTGEIQDGNETGEVKIIIWPTGYEFTDPANQLSNKTITASGGAFSTTMTVPADSGGYTVVAVDIETGVVSPYLYMTVVGENDPQTIEVRFTEGDIVSVSLSADHGITGSLNQSKTGGSALLGSTTYYFLVSDDEVAYVDDDPDMSLGTDSTGISVIGNLIEGSKVKLNGVDYKFININKQNGITLAKTITPSFTGGQSVNVTVLTLNASGVPIEGTITLENLRDNGTSISSKELVTNSMGLNTTTMTVSSVAGTYHLVAEDIGHISYVVNTMNMFGDMLSTENTPKHTFARGEVIVPVVYLTNISSGEPLSTATVTADITSKNNASYLNELELEYDSDIGAYTASYTIPAGEEIDTYYVEYEAVTNSQTQKAYTSYNIKAYEIFLKVISKNDGESDGFAPGEEGFLVIAGTNLSSGENIDFEAMTELDSEKFRLNITNNNGDEFITDWSLMNASTFFTYLSVPSDIQDEVEKTIGNTFAVINFTTPSQNGVYDTLVRVNISQWNSAGRSITVQDMFVHGEPVNKMGWFSPTVAPNSTARIMITAFDPSTGLEIPASDINDVGLIEAWSDSASEVVTEYMEDPVLTTINMPFVGDKKVLKFNVTDSYLGFHYVKFWVNATVDGTPKTVIGDGWFDEKLYKIKANPVFDDNSNMYKVFGADDTIELSVHIQDISGNNVSSASLEVKDVKYSMTGESISITDSATSVTTNSNGDATLTVSASNSLKSGFYSVRIKMTTQDGIIDYGNGWFEVSNFIFNPYSTSWEAGIDQPINFTLNAFDSSFNAKEVNITLKKVISMGDWDMMTPPTMYNDTEVEIGSINGTGYYEYPGVSRGGNFEFIFEATDGNTTEVGSAWVHTTAFVTWVDSNWINEFPTSGFINVTVKASEDQMWGSSSHNITNVTVENVMQEGMWMTSYKTKSQMAGITTTEAGIDPNEINVSINTSGWGQGAYMMTLKVTDEENNEVYTDFWFQLKLASVTITNPMRISISSAQYYTNVTSINATTDILTKKNQLQSIGNVSAGKISGRIIGGNDISPVTSSYEIMGDDSWNHSFVPYYSMVVVDSVRDTIYVEYENVTDNSNMIGNLSDDTATQVFNESVGSSFTDYTGRTWTITEIRSDGTIELEGQNTLKNGVMLNQSIMAMSKSGKFLMSNFHDDEWQNIDLDGDGEYYEDNYIVLMADSITSGTYDKVLVSNSYNFSAGYVDASAGEPIQFGGNPIYLLSNKYQSSSYQLEFSTYSKGWNGMNLGTFSNGSVIKIPFLVTTPSGQALANKEVKIDYLIDESKVVYNLENVNTTTTSGGLALLEINSSEVNIPTGSWMIHYNVTIGSEYAVANEEMFWELSRFDLRNFIVAGALGTPGQVGLIKLSDDNSGDGVPGNNMLLAYGDEVEFVKGVSAYNYGPEDKYNLNWPFDEWYYNSTTGSFNYSADGGATFVAGDIGTGSIVNSSRATINLDYNVTQIHNTGDTVVLNLSENTLFYNDMWNFTLTASSGGTATVAMSYVGWPWTVPGYSWNSQPETQSFTEGDTYWMGGFDFEVTNVTDANVTLTLRYPLMILTMDAAETLIDGNTANGETKAYSGAVTQVNFNNQEYYIFGYEDEAGTMYDLMTNSYINTKDSVLVVNASDFSDADKYRIGESINGFNDYYVASVSTWGGKFILFNGSVTQVYPVPEWVSDDPIFYTGTFSDEDLGMDIASAGSMFDSGSAPAGVGEITSDDRYHILLIDCLANGINMPTEATYDDDADLTTLRDWQNYMDLNSIYDLYTTEMGYGDSIPESIGDSIVTVNMSERTASEIGTGNMDSWPISFPTLKINDSTNTAVLKSFAPATELDVNDSITIFVTARDFDGTPVEGNAELKSLKMTFGGTYDEGMAADLPVTWNMSSAMINATLVDGEGILEIKSEDMGDINYDFGEYTAFVSVNKQSGGEEILKINFYRVNSDKMNMYDSGDMAGDPMGGGY</sequence>
<accession>A0A7Z7AVC5</accession>
<reference evidence="1 2" key="1">
    <citation type="submission" date="2016-10" db="EMBL/GenBank/DDBJ databases">
        <authorList>
            <person name="Varghese N."/>
            <person name="Submissions S."/>
        </authorList>
    </citation>
    <scope>NUCLEOTIDE SEQUENCE [LARGE SCALE GENOMIC DNA]</scope>
    <source>
        <strain evidence="1 2">PL 12/M</strain>
    </source>
</reference>
<name>A0A7Z7AVC5_9EURY</name>
<protein>
    <submittedName>
        <fullName evidence="1">Uncharacterized protein</fullName>
    </submittedName>
</protein>
<proteinExistence type="predicted"/>
<organism evidence="1 2">
    <name type="scientific">Methanolobus vulcani</name>
    <dbReference type="NCBI Taxonomy" id="38026"/>
    <lineage>
        <taxon>Archaea</taxon>
        <taxon>Methanobacteriati</taxon>
        <taxon>Methanobacteriota</taxon>
        <taxon>Stenosarchaea group</taxon>
        <taxon>Methanomicrobia</taxon>
        <taxon>Methanosarcinales</taxon>
        <taxon>Methanosarcinaceae</taxon>
        <taxon>Methanolobus</taxon>
    </lineage>
</organism>
<evidence type="ECO:0000313" key="1">
    <source>
        <dbReference type="EMBL" id="SDF54810.1"/>
    </source>
</evidence>
<dbReference type="EMBL" id="FNCA01000002">
    <property type="protein sequence ID" value="SDF54810.1"/>
    <property type="molecule type" value="Genomic_DNA"/>
</dbReference>
<dbReference type="OrthoDB" id="125522at2157"/>
<evidence type="ECO:0000313" key="2">
    <source>
        <dbReference type="Proteomes" id="UP000199259"/>
    </source>
</evidence>
<gene>
    <name evidence="1" type="ORF">SAMN04488589_0847</name>
</gene>
<comment type="caution">
    <text evidence="1">The sequence shown here is derived from an EMBL/GenBank/DDBJ whole genome shotgun (WGS) entry which is preliminary data.</text>
</comment>
<dbReference type="RefSeq" id="WP_091708964.1">
    <property type="nucleotide sequence ID" value="NZ_FNCA01000002.1"/>
</dbReference>
<dbReference type="Proteomes" id="UP000199259">
    <property type="component" value="Unassembled WGS sequence"/>
</dbReference>
<keyword evidence="2" id="KW-1185">Reference proteome</keyword>